<proteinExistence type="predicted"/>
<gene>
    <name evidence="3" type="ORF">IPV69_03560</name>
</gene>
<dbReference type="RefSeq" id="WP_206293540.1">
    <property type="nucleotide sequence ID" value="NZ_CP063458.1"/>
</dbReference>
<evidence type="ECO:0000313" key="3">
    <source>
        <dbReference type="EMBL" id="QOV90457.1"/>
    </source>
</evidence>
<feature type="compositionally biased region" description="Polar residues" evidence="1">
    <location>
        <begin position="212"/>
        <end position="223"/>
    </location>
</feature>
<dbReference type="AlphaFoldDB" id="A0A7M2WY60"/>
<keyword evidence="2" id="KW-1133">Transmembrane helix</keyword>
<feature type="region of interest" description="Disordered" evidence="1">
    <location>
        <begin position="121"/>
        <end position="140"/>
    </location>
</feature>
<organism evidence="3 4">
    <name type="scientific">Humisphaera borealis</name>
    <dbReference type="NCBI Taxonomy" id="2807512"/>
    <lineage>
        <taxon>Bacteria</taxon>
        <taxon>Pseudomonadati</taxon>
        <taxon>Planctomycetota</taxon>
        <taxon>Phycisphaerae</taxon>
        <taxon>Tepidisphaerales</taxon>
        <taxon>Tepidisphaeraceae</taxon>
        <taxon>Humisphaera</taxon>
    </lineage>
</organism>
<feature type="region of interest" description="Disordered" evidence="1">
    <location>
        <begin position="267"/>
        <end position="299"/>
    </location>
</feature>
<evidence type="ECO:0000256" key="2">
    <source>
        <dbReference type="SAM" id="Phobius"/>
    </source>
</evidence>
<reference evidence="3 4" key="1">
    <citation type="submission" date="2020-10" db="EMBL/GenBank/DDBJ databases">
        <title>Wide distribution of Phycisphaera-like planctomycetes from WD2101 soil group in peatlands and genome analysis of the first cultivated representative.</title>
        <authorList>
            <person name="Dedysh S.N."/>
            <person name="Beletsky A.V."/>
            <person name="Ivanova A."/>
            <person name="Kulichevskaya I.S."/>
            <person name="Suzina N.E."/>
            <person name="Philippov D.A."/>
            <person name="Rakitin A.L."/>
            <person name="Mardanov A.V."/>
            <person name="Ravin N.V."/>
        </authorList>
    </citation>
    <scope>NUCLEOTIDE SEQUENCE [LARGE SCALE GENOMIC DNA]</scope>
    <source>
        <strain evidence="3 4">M1803</strain>
    </source>
</reference>
<keyword evidence="2" id="KW-0812">Transmembrane</keyword>
<feature type="compositionally biased region" description="Low complexity" evidence="1">
    <location>
        <begin position="30"/>
        <end position="47"/>
    </location>
</feature>
<accession>A0A7M2WY60</accession>
<feature type="compositionally biased region" description="Low complexity" evidence="1">
    <location>
        <begin position="129"/>
        <end position="140"/>
    </location>
</feature>
<feature type="transmembrane region" description="Helical" evidence="2">
    <location>
        <begin position="242"/>
        <end position="262"/>
    </location>
</feature>
<feature type="compositionally biased region" description="Polar residues" evidence="1">
    <location>
        <begin position="48"/>
        <end position="60"/>
    </location>
</feature>
<feature type="region of interest" description="Disordered" evidence="1">
    <location>
        <begin position="190"/>
        <end position="230"/>
    </location>
</feature>
<evidence type="ECO:0000256" key="1">
    <source>
        <dbReference type="SAM" id="MobiDB-lite"/>
    </source>
</evidence>
<keyword evidence="2" id="KW-0472">Membrane</keyword>
<dbReference type="Proteomes" id="UP000593765">
    <property type="component" value="Chromosome"/>
</dbReference>
<dbReference type="EMBL" id="CP063458">
    <property type="protein sequence ID" value="QOV90457.1"/>
    <property type="molecule type" value="Genomic_DNA"/>
</dbReference>
<feature type="compositionally biased region" description="Low complexity" evidence="1">
    <location>
        <begin position="193"/>
        <end position="211"/>
    </location>
</feature>
<name>A0A7M2WY60_9BACT</name>
<feature type="region of interest" description="Disordered" evidence="1">
    <location>
        <begin position="24"/>
        <end position="99"/>
    </location>
</feature>
<keyword evidence="4" id="KW-1185">Reference proteome</keyword>
<dbReference type="KEGG" id="hbs:IPV69_03560"/>
<feature type="compositionally biased region" description="Low complexity" evidence="1">
    <location>
        <begin position="61"/>
        <end position="72"/>
    </location>
</feature>
<protein>
    <submittedName>
        <fullName evidence="3">Uncharacterized protein</fullName>
    </submittedName>
</protein>
<sequence>MAKRKNSTALFEVMRAAQQKALERQGISLQGGATQSGNAQGGASQSSHPQSGHTQGGHTQSSSPPTSSARSSSEGHTSATAAGRSYAPPPGHSQLKPLGTPAIFTVTRKWFAALMEKRAGSTATSDESAPPALDPTDPTAGITAVTLASRSARQSVSTPAPAIAPNPEQVFVDESQDDEAPPVPTLRQAVPRATAASRGGAGSSSQVAGLSVTRSENDSSPKPGNQVAIDRDRQEVTLKVRFQTVAIGVVATLVVVGLAYIAGKKTGAPTARVPSTPEIKSGPVQPGVLDPRGTKAVPGGDARMAAERIPGSAMAGASPSVNGSTTVRAGDAVFVDSPVVNGLSKRDPGLNYCVIESYGPSQQQWALDVRDFLNGAGIPCTIEIGRPNLRTRSGDYLIVGTRGFAPRYGNAAAYKSYIESIEQASVAFPDKSKFHQPQMMMVKWIDE</sequence>
<evidence type="ECO:0000313" key="4">
    <source>
        <dbReference type="Proteomes" id="UP000593765"/>
    </source>
</evidence>